<evidence type="ECO:0000256" key="4">
    <source>
        <dbReference type="ARBA" id="ARBA00022552"/>
    </source>
</evidence>
<dbReference type="InterPro" id="IPR002415">
    <property type="entry name" value="H/ACA_rnp_Nhp2-like"/>
</dbReference>
<dbReference type="InterPro" id="IPR004038">
    <property type="entry name" value="Ribosomal_eL8/eL30/eS12/Gad45"/>
</dbReference>
<dbReference type="GO" id="GO:0031120">
    <property type="term" value="P:snRNA pseudouridine synthesis"/>
    <property type="evidence" value="ECO:0007669"/>
    <property type="project" value="UniProtKB-UniRule"/>
</dbReference>
<dbReference type="GO" id="GO:0005840">
    <property type="term" value="C:ribosome"/>
    <property type="evidence" value="ECO:0007669"/>
    <property type="project" value="UniProtKB-KW"/>
</dbReference>
<dbReference type="GO" id="GO:0000398">
    <property type="term" value="P:mRNA splicing, via spliceosome"/>
    <property type="evidence" value="ECO:0007669"/>
    <property type="project" value="UniProtKB-UniRule"/>
</dbReference>
<keyword evidence="11" id="KW-1185">Reference proteome</keyword>
<keyword evidence="4" id="KW-0698">rRNA processing</keyword>
<name>A0AAX4NXV8_9CHLO</name>
<sequence length="142" mass="15534">MGTVRLESAIAKPMADEKLSKKILKAVKKAAKVKALKRGVKEVVKAVRKGTKGTCIIAGDVSPIDVLSHVPVLCEDNEVPYVFVPSKEELGAAGLTKRPTSCILLLPKPWKESKDTDKSEVKKYVKEYEEVNEKAKSVALVF</sequence>
<dbReference type="PRINTS" id="PR00881">
    <property type="entry name" value="L7ARS6FAMILY"/>
</dbReference>
<dbReference type="InterPro" id="IPR004037">
    <property type="entry name" value="Ribosomal_eL8-like_CS"/>
</dbReference>
<dbReference type="Proteomes" id="UP001472866">
    <property type="component" value="Chromosome 01"/>
</dbReference>
<evidence type="ECO:0000259" key="9">
    <source>
        <dbReference type="Pfam" id="PF01248"/>
    </source>
</evidence>
<keyword evidence="7 8" id="KW-0687">Ribonucleoprotein</keyword>
<keyword evidence="6 8" id="KW-0539">Nucleus</keyword>
<comment type="subcellular location">
    <subcellularLocation>
        <location evidence="1 8">Nucleus</location>
        <location evidence="1 8">Nucleolus</location>
    </subcellularLocation>
</comment>
<evidence type="ECO:0000256" key="2">
    <source>
        <dbReference type="ARBA" id="ARBA00007337"/>
    </source>
</evidence>
<evidence type="ECO:0000256" key="1">
    <source>
        <dbReference type="ARBA" id="ARBA00004604"/>
    </source>
</evidence>
<keyword evidence="5 8" id="KW-0694">RNA-binding</keyword>
<dbReference type="PRINTS" id="PR00883">
    <property type="entry name" value="NUCLEARHMG"/>
</dbReference>
<accession>A0AAX4NXV8</accession>
<comment type="function">
    <text evidence="8">Common component of the spliceosome and rRNA processing machinery.</text>
</comment>
<dbReference type="AlphaFoldDB" id="A0AAX4NXV8"/>
<evidence type="ECO:0000256" key="3">
    <source>
        <dbReference type="ARBA" id="ARBA00022517"/>
    </source>
</evidence>
<comment type="similarity">
    <text evidence="2 8">Belongs to the eukaryotic ribosomal protein eL8 family.</text>
</comment>
<dbReference type="GO" id="GO:0031429">
    <property type="term" value="C:box H/ACA snoRNP complex"/>
    <property type="evidence" value="ECO:0007669"/>
    <property type="project" value="UniProtKB-UniRule"/>
</dbReference>
<evidence type="ECO:0000256" key="7">
    <source>
        <dbReference type="ARBA" id="ARBA00023274"/>
    </source>
</evidence>
<gene>
    <name evidence="10" type="ORF">HKI87_01g01050</name>
</gene>
<evidence type="ECO:0000256" key="6">
    <source>
        <dbReference type="ARBA" id="ARBA00023242"/>
    </source>
</evidence>
<dbReference type="InterPro" id="IPR018492">
    <property type="entry name" value="Ribosomal_eL8/Nhp2"/>
</dbReference>
<dbReference type="GO" id="GO:0003723">
    <property type="term" value="F:RNA binding"/>
    <property type="evidence" value="ECO:0007669"/>
    <property type="project" value="UniProtKB-UniRule"/>
</dbReference>
<dbReference type="SUPFAM" id="SSF55315">
    <property type="entry name" value="L30e-like"/>
    <property type="match status" value="1"/>
</dbReference>
<keyword evidence="3" id="KW-0690">Ribosome biogenesis</keyword>
<organism evidence="10 11">
    <name type="scientific">Chloropicon roscoffensis</name>
    <dbReference type="NCBI Taxonomy" id="1461544"/>
    <lineage>
        <taxon>Eukaryota</taxon>
        <taxon>Viridiplantae</taxon>
        <taxon>Chlorophyta</taxon>
        <taxon>Chloropicophyceae</taxon>
        <taxon>Chloropicales</taxon>
        <taxon>Chloropicaceae</taxon>
        <taxon>Chloropicon</taxon>
    </lineage>
</organism>
<dbReference type="EMBL" id="CP151501">
    <property type="protein sequence ID" value="WZN58581.1"/>
    <property type="molecule type" value="Genomic_DNA"/>
</dbReference>
<feature type="domain" description="Ribosomal protein eL8/eL30/eS12/Gadd45" evidence="9">
    <location>
        <begin position="22"/>
        <end position="104"/>
    </location>
</feature>
<dbReference type="PANTHER" id="PTHR23105">
    <property type="entry name" value="RIBOSOMAL PROTEIN L7AE FAMILY MEMBER"/>
    <property type="match status" value="1"/>
</dbReference>
<dbReference type="InterPro" id="IPR029064">
    <property type="entry name" value="Ribosomal_eL30-like_sf"/>
</dbReference>
<dbReference type="Pfam" id="PF01248">
    <property type="entry name" value="Ribosomal_L7Ae"/>
    <property type="match status" value="1"/>
</dbReference>
<dbReference type="FunFam" id="3.30.1330.30:FF:000015">
    <property type="entry name" value="H/ACA ribonucleoprotein complex subunit NHP2"/>
    <property type="match status" value="1"/>
</dbReference>
<comment type="function">
    <text evidence="8">Required for ribosome biogenesis. Part of a complex which catalyzes pseudouridylation of rRNA. This involves the isomerization of uridine such that the ribose is subsequently attached to C5, instead of the normal N1. Pseudouridine ('psi') residues may serve to stabilize the conformation of rRNAs.</text>
</comment>
<dbReference type="PROSITE" id="PS01082">
    <property type="entry name" value="RIBOSOMAL_L7AE"/>
    <property type="match status" value="1"/>
</dbReference>
<dbReference type="Gene3D" id="3.30.1330.30">
    <property type="match status" value="1"/>
</dbReference>
<evidence type="ECO:0000256" key="5">
    <source>
        <dbReference type="ARBA" id="ARBA00022884"/>
    </source>
</evidence>
<evidence type="ECO:0000313" key="11">
    <source>
        <dbReference type="Proteomes" id="UP001472866"/>
    </source>
</evidence>
<keyword evidence="10" id="KW-0689">Ribosomal protein</keyword>
<protein>
    <recommendedName>
        <fullName evidence="8">H/ACA ribonucleoprotein complex subunit 2</fullName>
    </recommendedName>
    <alternativeName>
        <fullName evidence="8">Nucleolar protein family A member 2</fullName>
    </alternativeName>
</protein>
<dbReference type="InterPro" id="IPR050257">
    <property type="entry name" value="eL8/uL1-like"/>
</dbReference>
<proteinExistence type="inferred from homology"/>
<evidence type="ECO:0000313" key="10">
    <source>
        <dbReference type="EMBL" id="WZN58581.1"/>
    </source>
</evidence>
<dbReference type="GO" id="GO:0006364">
    <property type="term" value="P:rRNA processing"/>
    <property type="evidence" value="ECO:0007669"/>
    <property type="project" value="UniProtKB-KW"/>
</dbReference>
<reference evidence="10 11" key="1">
    <citation type="submission" date="2024-03" db="EMBL/GenBank/DDBJ databases">
        <title>Complete genome sequence of the green alga Chloropicon roscoffensis RCC1871.</title>
        <authorList>
            <person name="Lemieux C."/>
            <person name="Pombert J.-F."/>
            <person name="Otis C."/>
            <person name="Turmel M."/>
        </authorList>
    </citation>
    <scope>NUCLEOTIDE SEQUENCE [LARGE SCALE GENOMIC DNA]</scope>
    <source>
        <strain evidence="10 11">RCC1871</strain>
    </source>
</reference>
<evidence type="ECO:0000256" key="8">
    <source>
        <dbReference type="RuleBase" id="RU366039"/>
    </source>
</evidence>